<evidence type="ECO:0000259" key="6">
    <source>
        <dbReference type="SMART" id="SM00062"/>
    </source>
</evidence>
<dbReference type="PANTHER" id="PTHR30024:SF42">
    <property type="entry name" value="ALIPHATIC SULFONATES-BINDING PROTEIN-RELATED"/>
    <property type="match status" value="1"/>
</dbReference>
<dbReference type="PANTHER" id="PTHR30024">
    <property type="entry name" value="ALIPHATIC SULFONATES-BINDING PROTEIN-RELATED"/>
    <property type="match status" value="1"/>
</dbReference>
<feature type="signal peptide" evidence="5">
    <location>
        <begin position="1"/>
        <end position="21"/>
    </location>
</feature>
<evidence type="ECO:0000256" key="3">
    <source>
        <dbReference type="ARBA" id="ARBA00022448"/>
    </source>
</evidence>
<gene>
    <name evidence="7" type="ORF">MRSR164_22065</name>
</gene>
<name>A0ABU7TFW5_9HYPH</name>
<dbReference type="SMART" id="SM00062">
    <property type="entry name" value="PBPb"/>
    <property type="match status" value="1"/>
</dbReference>
<dbReference type="InterPro" id="IPR006311">
    <property type="entry name" value="TAT_signal"/>
</dbReference>
<comment type="similarity">
    <text evidence="2">Belongs to the bacterial solute-binding protein SsuA/TauA family.</text>
</comment>
<dbReference type="NCBIfam" id="TIGR01728">
    <property type="entry name" value="SsuA_fam"/>
    <property type="match status" value="1"/>
</dbReference>
<dbReference type="Pfam" id="PF09084">
    <property type="entry name" value="NMT1"/>
    <property type="match status" value="1"/>
</dbReference>
<dbReference type="EMBL" id="MLBY01000005">
    <property type="protein sequence ID" value="MEE7459378.1"/>
    <property type="molecule type" value="Genomic_DNA"/>
</dbReference>
<proteinExistence type="inferred from homology"/>
<sequence length="333" mass="34522">MIDRRRLLAAGLATGPVSSLAAAGSSLGPRPARAAEPGVLRIGYQKNGILAVAREQAAIEAALKPQGVSVRWVEFSFGPPLLEALNLGAIDFGQTGDAPPIFAQAAGANLVYAAAQPNGGSGSAILLPKGSPIATLADLKGKRVAFAKGSSAHNLIVAALEKSGLGYRDITPVLLAPADGAAAFAGGTIDAWTVWDPYFAIAEEGQGARILVQAPDITPTNNFFLANKGFADERPDVLEAAIAALGAVAIWCERNRPSVAASLSKITGVPLAATRRAVDRIRFVIAPMDAAVTAEQQRIADRFFRLGVIPHSVRVSDIVWAPPAASDRTQKNG</sequence>
<organism evidence="7 8">
    <name type="scientific">Methylobacterium radiotolerans</name>
    <dbReference type="NCBI Taxonomy" id="31998"/>
    <lineage>
        <taxon>Bacteria</taxon>
        <taxon>Pseudomonadati</taxon>
        <taxon>Pseudomonadota</taxon>
        <taxon>Alphaproteobacteria</taxon>
        <taxon>Hyphomicrobiales</taxon>
        <taxon>Methylobacteriaceae</taxon>
        <taxon>Methylobacterium</taxon>
    </lineage>
</organism>
<dbReference type="InterPro" id="IPR015168">
    <property type="entry name" value="SsuA/THI5"/>
</dbReference>
<keyword evidence="4 5" id="KW-0732">Signal</keyword>
<dbReference type="SUPFAM" id="SSF53850">
    <property type="entry name" value="Periplasmic binding protein-like II"/>
    <property type="match status" value="1"/>
</dbReference>
<keyword evidence="3" id="KW-0813">Transport</keyword>
<protein>
    <submittedName>
        <fullName evidence="7">Sulfonate ABC transporter substrate-binding protein</fullName>
    </submittedName>
</protein>
<keyword evidence="8" id="KW-1185">Reference proteome</keyword>
<evidence type="ECO:0000256" key="1">
    <source>
        <dbReference type="ARBA" id="ARBA00004418"/>
    </source>
</evidence>
<evidence type="ECO:0000313" key="8">
    <source>
        <dbReference type="Proteomes" id="UP001349262"/>
    </source>
</evidence>
<comment type="subcellular location">
    <subcellularLocation>
        <location evidence="1">Periplasm</location>
    </subcellularLocation>
</comment>
<feature type="domain" description="Solute-binding protein family 3/N-terminal" evidence="6">
    <location>
        <begin position="39"/>
        <end position="259"/>
    </location>
</feature>
<dbReference type="Gene3D" id="3.40.190.10">
    <property type="entry name" value="Periplasmic binding protein-like II"/>
    <property type="match status" value="2"/>
</dbReference>
<dbReference type="Proteomes" id="UP001349262">
    <property type="component" value="Unassembled WGS sequence"/>
</dbReference>
<accession>A0ABU7TFW5</accession>
<reference evidence="7 8" key="1">
    <citation type="journal article" date="2012" name="Genet. Mol. Biol.">
        <title>Analysis of 16S rRNA and mxaF genes revealing insights into Methylobacterium niche-specific plant association.</title>
        <authorList>
            <person name="Dourado M.N."/>
            <person name="Andreote F.D."/>
            <person name="Dini-Andreote F."/>
            <person name="Conti R."/>
            <person name="Araujo J.M."/>
            <person name="Araujo W.L."/>
        </authorList>
    </citation>
    <scope>NUCLEOTIDE SEQUENCE [LARGE SCALE GENOMIC DNA]</scope>
    <source>
        <strain evidence="7 8">SR1.6/4</strain>
    </source>
</reference>
<evidence type="ECO:0000313" key="7">
    <source>
        <dbReference type="EMBL" id="MEE7459378.1"/>
    </source>
</evidence>
<evidence type="ECO:0000256" key="4">
    <source>
        <dbReference type="ARBA" id="ARBA00022729"/>
    </source>
</evidence>
<dbReference type="InterPro" id="IPR010067">
    <property type="entry name" value="ABC_SsuA_sub-bd"/>
</dbReference>
<evidence type="ECO:0000256" key="2">
    <source>
        <dbReference type="ARBA" id="ARBA00010742"/>
    </source>
</evidence>
<dbReference type="InterPro" id="IPR001638">
    <property type="entry name" value="Solute-binding_3/MltF_N"/>
</dbReference>
<feature type="chain" id="PRO_5045412714" evidence="5">
    <location>
        <begin position="22"/>
        <end position="333"/>
    </location>
</feature>
<comment type="caution">
    <text evidence="7">The sequence shown here is derived from an EMBL/GenBank/DDBJ whole genome shotgun (WGS) entry which is preliminary data.</text>
</comment>
<evidence type="ECO:0000256" key="5">
    <source>
        <dbReference type="SAM" id="SignalP"/>
    </source>
</evidence>
<dbReference type="PROSITE" id="PS51318">
    <property type="entry name" value="TAT"/>
    <property type="match status" value="1"/>
</dbReference>